<dbReference type="GO" id="GO:0008270">
    <property type="term" value="F:zinc ion binding"/>
    <property type="evidence" value="ECO:0007669"/>
    <property type="project" value="UniProtKB-KW"/>
</dbReference>
<evidence type="ECO:0000256" key="2">
    <source>
        <dbReference type="ARBA" id="ARBA00043866"/>
    </source>
</evidence>
<dbReference type="KEGG" id="phu:Phum_PHUM423560"/>
<dbReference type="SMART" id="SM00360">
    <property type="entry name" value="RRM"/>
    <property type="match status" value="2"/>
</dbReference>
<feature type="compositionally biased region" description="Basic and acidic residues" evidence="5">
    <location>
        <begin position="84"/>
        <end position="94"/>
    </location>
</feature>
<feature type="coiled-coil region" evidence="4">
    <location>
        <begin position="687"/>
        <end position="745"/>
    </location>
</feature>
<dbReference type="GeneID" id="8234571"/>
<evidence type="ECO:0000313" key="8">
    <source>
        <dbReference type="EnsemblMetazoa" id="PHUM423560-PA"/>
    </source>
</evidence>
<feature type="compositionally biased region" description="Polar residues" evidence="5">
    <location>
        <begin position="585"/>
        <end position="601"/>
    </location>
</feature>
<evidence type="ECO:0000256" key="4">
    <source>
        <dbReference type="SAM" id="Coils"/>
    </source>
</evidence>
<dbReference type="PANTHER" id="PTHR14398">
    <property type="entry name" value="RNA RECOGNITION RRM/RNP DOMAIN"/>
    <property type="match status" value="1"/>
</dbReference>
<dbReference type="EMBL" id="DS235758">
    <property type="protein sequence ID" value="EEB16453.1"/>
    <property type="molecule type" value="Genomic_DNA"/>
</dbReference>
<keyword evidence="3" id="KW-0863">Zinc-finger</keyword>
<dbReference type="Pfam" id="PF01480">
    <property type="entry name" value="PWI"/>
    <property type="match status" value="1"/>
</dbReference>
<feature type="compositionally biased region" description="Polar residues" evidence="5">
    <location>
        <begin position="135"/>
        <end position="145"/>
    </location>
</feature>
<dbReference type="OMA" id="ANAKCWQ"/>
<dbReference type="OrthoDB" id="443401at2759"/>
<dbReference type="CTD" id="8234571"/>
<dbReference type="HOGENOM" id="CLU_006190_1_0_1"/>
<feature type="region of interest" description="Disordered" evidence="5">
    <location>
        <begin position="585"/>
        <end position="617"/>
    </location>
</feature>
<keyword evidence="3" id="KW-0479">Metal-binding</keyword>
<dbReference type="CDD" id="cd12257">
    <property type="entry name" value="RRM1_RBM26_like"/>
    <property type="match status" value="1"/>
</dbReference>
<feature type="domain" description="C3H1-type" evidence="6">
    <location>
        <begin position="328"/>
        <end position="356"/>
    </location>
</feature>
<sequence length="963" mass="109347">MIIENPEIFRYWLSTVLEPLCDADPAALAKYVYALVKKDKPVSDLRVSMVEQLDVFLQEETQSFVALLFKTIENKEYLNVKKDGVKEEKKDESKVPATNAGPPQSTDVTEKENDNNKPDDKENDDYISSTDEKQNGVQIQSSVVSEGTVAKPIVGVENKVGGTDAKEDRKKDSERDDRNRFNRNRSRKENSLTRNLRSRSRSWDRLRRSRLYRNKSPPRRYERGFDRRRTYSRSPSPLRYRILYPNRSKSKSRSPKLSHRGRFRNRSPSHSRSRSPRTRSRSRSFERKNSSGGRDDTPTQDGNHGDMDSNMPPGPHSGNENDCDRFVSCKVRRCRDYDEKGYCLRGELCLYDHGSDAVVLEDVALSQVLTYGPQGPHDVPLQPPGVQCPLMHDMVPPMNSLPNMPPPMGMDHCPVGPPPLMVMQGPPPLVMRPPPNMEYSPNAPGMNSNMNWGRPPFRGMPRPMHPHQPGMGFNQGQRALINVPVESNSHSLHKQNNVVAEVTKNHGGHAERRPGFDPNRQYNSCLILKKVPSGLNNITHLNNHFAKFGKIVNIQVNYENDPESAMITFSNPAEANAAIKSTEAFSSTGSSLMKKQQTGTENNEKSSESAFSPEEKKAKTIAAIKKSQEMLEKNKLLRKKTEEKRKEALKLTSDLRKRTQSLLEKQIGQQKALIQKLEIGNLDEKQKKDVMDTIKILQDSIEKIKQELVETTKTAKKMIPVKKTKEEIQKEILDTELDLMAKQQEGGDVSGLQQKISSLKLELAKVQQPKSSVGSRVVPRGQHKTSLVKNMSINRIRTTKINHVKSVVDHRPTKLLVSGYENDEKDLVLTHFRQFGEIGDYIADDSTPSVVLNFKTRQEAENAMAKGKSFQDRLLTVTWFTTNSADSQFRRRNSSGSGLTYHMHAGHQVLLSGNENIWKMEMETETTLENEESEMDPGLESSEDLLLQDDDEDLEDEERSWRR</sequence>
<evidence type="ECO:0000256" key="5">
    <source>
        <dbReference type="SAM" id="MobiDB-lite"/>
    </source>
</evidence>
<dbReference type="InterPro" id="IPR002483">
    <property type="entry name" value="PWI_dom"/>
</dbReference>
<dbReference type="GO" id="GO:0005634">
    <property type="term" value="C:nucleus"/>
    <property type="evidence" value="ECO:0007669"/>
    <property type="project" value="TreeGrafter"/>
</dbReference>
<dbReference type="InterPro" id="IPR000571">
    <property type="entry name" value="Znf_CCCH"/>
</dbReference>
<dbReference type="VEuPathDB" id="VectorBase:PHUM423560"/>
<dbReference type="Gene3D" id="3.30.70.330">
    <property type="match status" value="2"/>
</dbReference>
<dbReference type="InParanoid" id="E0VSU7"/>
<evidence type="ECO:0000256" key="1">
    <source>
        <dbReference type="ARBA" id="ARBA00022884"/>
    </source>
</evidence>
<dbReference type="STRING" id="121224.E0VSU7"/>
<dbReference type="AlphaFoldDB" id="E0VSU7"/>
<name>E0VSU7_PEDHC</name>
<reference evidence="8" key="3">
    <citation type="submission" date="2020-05" db="UniProtKB">
        <authorList>
            <consortium name="EnsemblMetazoa"/>
        </authorList>
    </citation>
    <scope>IDENTIFICATION</scope>
    <source>
        <strain evidence="8">USDA</strain>
    </source>
</reference>
<dbReference type="PANTHER" id="PTHR14398:SF0">
    <property type="entry name" value="ZINC FINGER PROTEIN SWM"/>
    <property type="match status" value="1"/>
</dbReference>
<feature type="compositionally biased region" description="Basic residues" evidence="5">
    <location>
        <begin position="248"/>
        <end position="282"/>
    </location>
</feature>
<dbReference type="RefSeq" id="XP_002429191.1">
    <property type="nucleotide sequence ID" value="XM_002429146.1"/>
</dbReference>
<keyword evidence="4" id="KW-0175">Coiled coil</keyword>
<dbReference type="GO" id="GO:0003723">
    <property type="term" value="F:RNA binding"/>
    <property type="evidence" value="ECO:0007669"/>
    <property type="project" value="UniProtKB-KW"/>
</dbReference>
<comment type="function">
    <text evidence="2">May be involved in the turnover of nuclear polyadenylated (pA+) RNA.</text>
</comment>
<evidence type="ECO:0000313" key="7">
    <source>
        <dbReference type="EMBL" id="EEB16453.1"/>
    </source>
</evidence>
<protein>
    <submittedName>
        <fullName evidence="7">Cutaneous t cell lymphoma tumor antigen/rrm/rnp domain, putative</fullName>
    </submittedName>
</protein>
<dbReference type="InterPro" id="IPR000504">
    <property type="entry name" value="RRM_dom"/>
</dbReference>
<proteinExistence type="predicted"/>
<feature type="compositionally biased region" description="Basic and acidic residues" evidence="5">
    <location>
        <begin position="602"/>
        <end position="617"/>
    </location>
</feature>
<feature type="compositionally biased region" description="Basic residues" evidence="5">
    <location>
        <begin position="207"/>
        <end position="218"/>
    </location>
</feature>
<keyword evidence="9" id="KW-1185">Reference proteome</keyword>
<gene>
    <name evidence="8" type="primary">8234571</name>
    <name evidence="7" type="ORF">Phum_PHUM423560</name>
</gene>
<dbReference type="InterPro" id="IPR012677">
    <property type="entry name" value="Nucleotide-bd_a/b_plait_sf"/>
</dbReference>
<evidence type="ECO:0000256" key="3">
    <source>
        <dbReference type="PROSITE-ProRule" id="PRU00723"/>
    </source>
</evidence>
<evidence type="ECO:0000259" key="6">
    <source>
        <dbReference type="PROSITE" id="PS50103"/>
    </source>
</evidence>
<dbReference type="InterPro" id="IPR035979">
    <property type="entry name" value="RBD_domain_sf"/>
</dbReference>
<dbReference type="Proteomes" id="UP000009046">
    <property type="component" value="Unassembled WGS sequence"/>
</dbReference>
<dbReference type="EnsemblMetazoa" id="PHUM423560-RA">
    <property type="protein sequence ID" value="PHUM423560-PA"/>
    <property type="gene ID" value="PHUM423560"/>
</dbReference>
<dbReference type="FunCoup" id="E0VSU7">
    <property type="interactions" value="2384"/>
</dbReference>
<feature type="compositionally biased region" description="Basic and acidic residues" evidence="5">
    <location>
        <begin position="283"/>
        <end position="307"/>
    </location>
</feature>
<keyword evidence="3" id="KW-0862">Zinc</keyword>
<dbReference type="EMBL" id="AAZO01005181">
    <property type="status" value="NOT_ANNOTATED_CDS"/>
    <property type="molecule type" value="Genomic_DNA"/>
</dbReference>
<feature type="zinc finger region" description="C3H1-type" evidence="3">
    <location>
        <begin position="328"/>
        <end position="356"/>
    </location>
</feature>
<organism>
    <name type="scientific">Pediculus humanus subsp. corporis</name>
    <name type="common">Body louse</name>
    <dbReference type="NCBI Taxonomy" id="121224"/>
    <lineage>
        <taxon>Eukaryota</taxon>
        <taxon>Metazoa</taxon>
        <taxon>Ecdysozoa</taxon>
        <taxon>Arthropoda</taxon>
        <taxon>Hexapoda</taxon>
        <taxon>Insecta</taxon>
        <taxon>Pterygota</taxon>
        <taxon>Neoptera</taxon>
        <taxon>Paraneoptera</taxon>
        <taxon>Psocodea</taxon>
        <taxon>Troctomorpha</taxon>
        <taxon>Phthiraptera</taxon>
        <taxon>Anoplura</taxon>
        <taxon>Pediculidae</taxon>
        <taxon>Pediculus</taxon>
    </lineage>
</organism>
<keyword evidence="1" id="KW-0694">RNA-binding</keyword>
<dbReference type="Pfam" id="PF14605">
    <property type="entry name" value="Nup35_RRM_2"/>
    <property type="match status" value="1"/>
</dbReference>
<feature type="region of interest" description="Disordered" evidence="5">
    <location>
        <begin position="925"/>
        <end position="963"/>
    </location>
</feature>
<dbReference type="PROSITE" id="PS50103">
    <property type="entry name" value="ZF_C3H1"/>
    <property type="match status" value="1"/>
</dbReference>
<dbReference type="InterPro" id="IPR045137">
    <property type="entry name" value="RBM26/27"/>
</dbReference>
<reference evidence="7" key="1">
    <citation type="submission" date="2007-04" db="EMBL/GenBank/DDBJ databases">
        <title>Annotation of Pediculus humanus corporis strain USDA.</title>
        <authorList>
            <person name="Kirkness E."/>
            <person name="Hannick L."/>
            <person name="Hass B."/>
            <person name="Bruggner R."/>
            <person name="Lawson D."/>
            <person name="Bidwell S."/>
            <person name="Joardar V."/>
            <person name="Caler E."/>
            <person name="Walenz B."/>
            <person name="Inman J."/>
            <person name="Schobel S."/>
            <person name="Galinsky K."/>
            <person name="Amedeo P."/>
            <person name="Strausberg R."/>
        </authorList>
    </citation>
    <scope>NUCLEOTIDE SEQUENCE</scope>
    <source>
        <strain evidence="7">USDA</strain>
    </source>
</reference>
<accession>E0VSU7</accession>
<dbReference type="eggNOG" id="KOG2135">
    <property type="taxonomic scope" value="Eukaryota"/>
</dbReference>
<reference evidence="7" key="2">
    <citation type="submission" date="2007-04" db="EMBL/GenBank/DDBJ databases">
        <title>The genome of the human body louse.</title>
        <authorList>
            <consortium name="The Human Body Louse Genome Consortium"/>
            <person name="Kirkness E."/>
            <person name="Walenz B."/>
            <person name="Hass B."/>
            <person name="Bruggner R."/>
            <person name="Strausberg R."/>
        </authorList>
    </citation>
    <scope>NUCLEOTIDE SEQUENCE</scope>
    <source>
        <strain evidence="7">USDA</strain>
    </source>
</reference>
<evidence type="ECO:0000313" key="9">
    <source>
        <dbReference type="Proteomes" id="UP000009046"/>
    </source>
</evidence>
<feature type="compositionally biased region" description="Basic and acidic residues" evidence="5">
    <location>
        <begin position="108"/>
        <end position="120"/>
    </location>
</feature>
<dbReference type="SUPFAM" id="SSF54928">
    <property type="entry name" value="RNA-binding domain, RBD"/>
    <property type="match status" value="2"/>
</dbReference>
<feature type="compositionally biased region" description="Basic and acidic residues" evidence="5">
    <location>
        <begin position="219"/>
        <end position="229"/>
    </location>
</feature>
<feature type="compositionally biased region" description="Basic and acidic residues" evidence="5">
    <location>
        <begin position="164"/>
        <end position="180"/>
    </location>
</feature>
<feature type="region of interest" description="Disordered" evidence="5">
    <location>
        <begin position="84"/>
        <end position="322"/>
    </location>
</feature>